<dbReference type="GO" id="GO:0016765">
    <property type="term" value="F:transferase activity, transferring alkyl or aryl (other than methyl) groups"/>
    <property type="evidence" value="ECO:0007669"/>
    <property type="project" value="InterPro"/>
</dbReference>
<dbReference type="RefSeq" id="WP_092057702.1">
    <property type="nucleotide sequence ID" value="NZ_FOJJ01000037.1"/>
</dbReference>
<reference evidence="3 4" key="1">
    <citation type="submission" date="2019-07" db="EMBL/GenBank/DDBJ databases">
        <title>Insights of Desulfuromonas acetexigens electromicrobiology.</title>
        <authorList>
            <person name="Katuri K."/>
            <person name="Sapireddy V."/>
            <person name="Shaw D.R."/>
            <person name="Saikaly P."/>
        </authorList>
    </citation>
    <scope>NUCLEOTIDE SEQUENCE [LARGE SCALE GENOMIC DNA]</scope>
    <source>
        <strain evidence="3 4">2873</strain>
    </source>
</reference>
<keyword evidence="4" id="KW-1185">Reference proteome</keyword>
<protein>
    <submittedName>
        <fullName evidence="3">tRNA 5-methoxyuridine(34)/uridine 5-oxyacetic acid(34) synthase CmoB</fullName>
    </submittedName>
</protein>
<dbReference type="OrthoDB" id="9765084at2"/>
<dbReference type="EMBL" id="VJVV01000005">
    <property type="protein sequence ID" value="TRO81875.1"/>
    <property type="molecule type" value="Genomic_DNA"/>
</dbReference>
<dbReference type="InterPro" id="IPR027555">
    <property type="entry name" value="Mo5U34_MeTrfas-like"/>
</dbReference>
<dbReference type="GO" id="GO:0002098">
    <property type="term" value="P:tRNA wobble uridine modification"/>
    <property type="evidence" value="ECO:0007669"/>
    <property type="project" value="InterPro"/>
</dbReference>
<dbReference type="HAMAP" id="MF_01590">
    <property type="entry name" value="tRNA_carboxymethyltr_CmoB"/>
    <property type="match status" value="1"/>
</dbReference>
<evidence type="ECO:0000313" key="4">
    <source>
        <dbReference type="Proteomes" id="UP000317155"/>
    </source>
</evidence>
<comment type="caution">
    <text evidence="3">The sequence shown here is derived from an EMBL/GenBank/DDBJ whole genome shotgun (WGS) entry which is preliminary data.</text>
</comment>
<organism evidence="3 4">
    <name type="scientific">Trichloromonas acetexigens</name>
    <dbReference type="NCBI Taxonomy" id="38815"/>
    <lineage>
        <taxon>Bacteria</taxon>
        <taxon>Pseudomonadati</taxon>
        <taxon>Thermodesulfobacteriota</taxon>
        <taxon>Desulfuromonadia</taxon>
        <taxon>Desulfuromonadales</taxon>
        <taxon>Trichloromonadaceae</taxon>
        <taxon>Trichloromonas</taxon>
    </lineage>
</organism>
<dbReference type="NCBIfam" id="NF011650">
    <property type="entry name" value="PRK15068.1"/>
    <property type="match status" value="1"/>
</dbReference>
<gene>
    <name evidence="3" type="primary">cmoB</name>
    <name evidence="3" type="ORF">FL622_08740</name>
</gene>
<dbReference type="AlphaFoldDB" id="A0A550JFA3"/>
<keyword evidence="1" id="KW-0808">Transferase</keyword>
<dbReference type="Pfam" id="PF08003">
    <property type="entry name" value="Methyltransf_9"/>
    <property type="match status" value="1"/>
</dbReference>
<dbReference type="Proteomes" id="UP000317155">
    <property type="component" value="Unassembled WGS sequence"/>
</dbReference>
<keyword evidence="2" id="KW-0819">tRNA processing</keyword>
<sequence>MERLLERAERLGLGPWKEALAELIAAKTRMIAADGKGRRYLANAAALPEVTPSALELAGDRVRIGAAEDLAAGQADSLRSALENLRPWRKGPFSLFGIDLDSEWDSSLKWNRLAGHIAPLAGRRVLDIGSSNGYYLLRMAAHQPQLALGAEPYLTYYFQFQLLQHYTRRPEILTLPATFEELPTLEGYFDTVFSMGVLSHRRSPLDTLTAMRRVLRRGGQLVLETLVLSGDDELVLCPDGRYAKMNNVYFLPTVRVLQNWLRRCGFTDGRCLDVSLTTPEEQRATPWVGTESLTDFLDPKDSSRTVEGYPAPRRAILLAEAR</sequence>
<proteinExistence type="inferred from homology"/>
<dbReference type="InterPro" id="IPR010017">
    <property type="entry name" value="CmoB"/>
</dbReference>
<evidence type="ECO:0000256" key="1">
    <source>
        <dbReference type="ARBA" id="ARBA00022679"/>
    </source>
</evidence>
<dbReference type="InterPro" id="IPR029063">
    <property type="entry name" value="SAM-dependent_MTases_sf"/>
</dbReference>
<dbReference type="CDD" id="cd02440">
    <property type="entry name" value="AdoMet_MTases"/>
    <property type="match status" value="1"/>
</dbReference>
<accession>A0A550JFA3</accession>
<dbReference type="SUPFAM" id="SSF53335">
    <property type="entry name" value="S-adenosyl-L-methionine-dependent methyltransferases"/>
    <property type="match status" value="1"/>
</dbReference>
<evidence type="ECO:0000313" key="3">
    <source>
        <dbReference type="EMBL" id="TRO81875.1"/>
    </source>
</evidence>
<name>A0A550JFA3_9BACT</name>
<dbReference type="NCBIfam" id="TIGR00452">
    <property type="entry name" value="tRNA 5-methoxyuridine(34)/uridine 5-oxyacetic acid(34) synthase CmoB"/>
    <property type="match status" value="1"/>
</dbReference>
<evidence type="ECO:0000256" key="2">
    <source>
        <dbReference type="ARBA" id="ARBA00022694"/>
    </source>
</evidence>
<dbReference type="Gene3D" id="3.40.50.150">
    <property type="entry name" value="Vaccinia Virus protein VP39"/>
    <property type="match status" value="1"/>
</dbReference>